<protein>
    <submittedName>
        <fullName evidence="2">Uncharacterized protein</fullName>
    </submittedName>
</protein>
<dbReference type="AlphaFoldDB" id="A0A9W9R5R7"/>
<dbReference type="EMBL" id="JAPZBR010000005">
    <property type="protein sequence ID" value="KAJ5354227.1"/>
    <property type="molecule type" value="Genomic_DNA"/>
</dbReference>
<evidence type="ECO:0000313" key="2">
    <source>
        <dbReference type="EMBL" id="KAJ5354227.1"/>
    </source>
</evidence>
<sequence length="611" mass="69004">MALSYPEGECFFKRSGLKTTYYDSNNTHQFYGHFLLEYIWNKPSFHGSEAKPEGYHRRSGYKVVKGSLWNTNYGAWTQMFVMYGKHPYSDYGDPDQYRVAEHNLCTSGNRFRDQEKGASLESFFMVLPMPKLSDAEEWLLIDRTAHIRAIYIPVSQQTSEEYPEMCTFLNVNFAIGRDLRIFSHHYKAEHDLPGSYSVTDGNWETVRTEVALGLHSDANWTLAINIPHLVNLLSVPRFLRKHNVFSSKTIRMVDQLCVSTKGNVQKFSDGADIDWTTIVNANFGLTVQWAPPDLSAWLVDFIKNSVTIAAGFIPIVGPIAAVAFPLAFTAITDPASFEATLRSTIPQLDLAKHIEYQLQRSAQDQRSYLSDSWRKSIQGGGGLFLPPTKVPSTSDSTTSRSVPVPQVVKPKPTVPPAPVPEVKKPYQPKTRSKLTEGDFKELFANKQVIRNYVQITESEDIITQAEESDVPPGPPQRITIPDHDFPREDLILGDLSVEQKYPILETAESEPLSDLVTSAHFQLADRIFHRSDEESTSAFNATDSTNDPPEEVIDELFPENPLVSDSNIPENDYSWMENYLYDLWFGSEEQTDETEVDLDPEQGTGMEQEAG</sequence>
<feature type="region of interest" description="Disordered" evidence="1">
    <location>
        <begin position="380"/>
        <end position="430"/>
    </location>
</feature>
<gene>
    <name evidence="2" type="ORF">N7541_006791</name>
</gene>
<accession>A0A9W9R5R7</accession>
<proteinExistence type="predicted"/>
<comment type="caution">
    <text evidence="2">The sequence shown here is derived from an EMBL/GenBank/DDBJ whole genome shotgun (WGS) entry which is preliminary data.</text>
</comment>
<evidence type="ECO:0000313" key="3">
    <source>
        <dbReference type="Proteomes" id="UP001148299"/>
    </source>
</evidence>
<name>A0A9W9R5R7_PENBR</name>
<keyword evidence="3" id="KW-1185">Reference proteome</keyword>
<organism evidence="2 3">
    <name type="scientific">Penicillium brevicompactum</name>
    <dbReference type="NCBI Taxonomy" id="5074"/>
    <lineage>
        <taxon>Eukaryota</taxon>
        <taxon>Fungi</taxon>
        <taxon>Dikarya</taxon>
        <taxon>Ascomycota</taxon>
        <taxon>Pezizomycotina</taxon>
        <taxon>Eurotiomycetes</taxon>
        <taxon>Eurotiomycetidae</taxon>
        <taxon>Eurotiales</taxon>
        <taxon>Aspergillaceae</taxon>
        <taxon>Penicillium</taxon>
    </lineage>
</organism>
<reference evidence="2" key="2">
    <citation type="journal article" date="2023" name="IMA Fungus">
        <title>Comparative genomic study of the Penicillium genus elucidates a diverse pangenome and 15 lateral gene transfer events.</title>
        <authorList>
            <person name="Petersen C."/>
            <person name="Sorensen T."/>
            <person name="Nielsen M.R."/>
            <person name="Sondergaard T.E."/>
            <person name="Sorensen J.L."/>
            <person name="Fitzpatrick D.A."/>
            <person name="Frisvad J.C."/>
            <person name="Nielsen K.L."/>
        </authorList>
    </citation>
    <scope>NUCLEOTIDE SEQUENCE</scope>
    <source>
        <strain evidence="2">IBT 35675</strain>
    </source>
</reference>
<feature type="compositionally biased region" description="Polar residues" evidence="1">
    <location>
        <begin position="390"/>
        <end position="401"/>
    </location>
</feature>
<evidence type="ECO:0000256" key="1">
    <source>
        <dbReference type="SAM" id="MobiDB-lite"/>
    </source>
</evidence>
<feature type="region of interest" description="Disordered" evidence="1">
    <location>
        <begin position="586"/>
        <end position="611"/>
    </location>
</feature>
<dbReference type="Proteomes" id="UP001148299">
    <property type="component" value="Unassembled WGS sequence"/>
</dbReference>
<feature type="compositionally biased region" description="Acidic residues" evidence="1">
    <location>
        <begin position="589"/>
        <end position="600"/>
    </location>
</feature>
<feature type="compositionally biased region" description="Low complexity" evidence="1">
    <location>
        <begin position="402"/>
        <end position="411"/>
    </location>
</feature>
<reference evidence="2" key="1">
    <citation type="submission" date="2022-12" db="EMBL/GenBank/DDBJ databases">
        <authorList>
            <person name="Petersen C."/>
        </authorList>
    </citation>
    <scope>NUCLEOTIDE SEQUENCE</scope>
    <source>
        <strain evidence="2">IBT 35675</strain>
    </source>
</reference>